<feature type="region of interest" description="Disordered" evidence="1">
    <location>
        <begin position="1"/>
        <end position="73"/>
    </location>
</feature>
<keyword evidence="2" id="KW-0472">Membrane</keyword>
<gene>
    <name evidence="3" type="ORF">CMsap09_01030</name>
</gene>
<protein>
    <submittedName>
        <fullName evidence="3">Uncharacterized protein</fullName>
    </submittedName>
</protein>
<accession>A0A251XPV0</accession>
<proteinExistence type="predicted"/>
<sequence length="217" mass="22003">MTTRHDASDASGEPDAGIDRLLRAADPAPYLAPLSPGQRAELEEHAMDETTRTPARRGAPSGGGSDRRRPRPTRRPLVLGAVLAAVALVVVTVVLPRGDGDGTRLTVDASGGLADSCAVITPEGLAAAATLAFRGTVESVEGGTATIRVERVYAGEPSETVAVSQGDPDDVVDGAAPVFADGTTYLVAASDGRVASCGLTGVDGPELSALYDQAFPG</sequence>
<dbReference type="Proteomes" id="UP000195106">
    <property type="component" value="Unassembled WGS sequence"/>
</dbReference>
<evidence type="ECO:0000313" key="3">
    <source>
        <dbReference type="EMBL" id="OUE07500.1"/>
    </source>
</evidence>
<comment type="caution">
    <text evidence="3">The sequence shown here is derived from an EMBL/GenBank/DDBJ whole genome shotgun (WGS) entry which is preliminary data.</text>
</comment>
<feature type="transmembrane region" description="Helical" evidence="2">
    <location>
        <begin position="77"/>
        <end position="95"/>
    </location>
</feature>
<evidence type="ECO:0000256" key="1">
    <source>
        <dbReference type="SAM" id="MobiDB-lite"/>
    </source>
</evidence>
<organism evidence="3 4">
    <name type="scientific">Clavibacter michiganensis</name>
    <dbReference type="NCBI Taxonomy" id="28447"/>
    <lineage>
        <taxon>Bacteria</taxon>
        <taxon>Bacillati</taxon>
        <taxon>Actinomycetota</taxon>
        <taxon>Actinomycetes</taxon>
        <taxon>Micrococcales</taxon>
        <taxon>Microbacteriaceae</taxon>
        <taxon>Clavibacter</taxon>
    </lineage>
</organism>
<name>A0A251XPV0_9MICO</name>
<keyword evidence="2" id="KW-0812">Transmembrane</keyword>
<evidence type="ECO:0000256" key="2">
    <source>
        <dbReference type="SAM" id="Phobius"/>
    </source>
</evidence>
<reference evidence="3 4" key="1">
    <citation type="submission" date="2016-08" db="EMBL/GenBank/DDBJ databases">
        <title>Genome sequence of Clavibacter michiganensis spp. strain CASJ009.</title>
        <authorList>
            <person name="Thapa S.P."/>
            <person name="Coaker G."/>
        </authorList>
    </citation>
    <scope>NUCLEOTIDE SEQUENCE [LARGE SCALE GENOMIC DNA]</scope>
    <source>
        <strain evidence="3">CASJ009</strain>
    </source>
</reference>
<evidence type="ECO:0000313" key="4">
    <source>
        <dbReference type="Proteomes" id="UP000195106"/>
    </source>
</evidence>
<keyword evidence="2" id="KW-1133">Transmembrane helix</keyword>
<dbReference type="EMBL" id="MDHJ01000001">
    <property type="protein sequence ID" value="OUE07500.1"/>
    <property type="molecule type" value="Genomic_DNA"/>
</dbReference>
<dbReference type="AlphaFoldDB" id="A0A251XPV0"/>
<feature type="compositionally biased region" description="Basic and acidic residues" evidence="1">
    <location>
        <begin position="40"/>
        <end position="51"/>
    </location>
</feature>